<feature type="disulfide bond" evidence="2">
    <location>
        <begin position="174"/>
        <end position="211"/>
    </location>
</feature>
<dbReference type="OrthoDB" id="771136at2759"/>
<dbReference type="Gene3D" id="2.40.70.10">
    <property type="entry name" value="Acid Proteases"/>
    <property type="match status" value="1"/>
</dbReference>
<keyword evidence="5" id="KW-1185">Reference proteome</keyword>
<organism evidence="4">
    <name type="scientific">Oikopleura dioica</name>
    <name type="common">Tunicate</name>
    <dbReference type="NCBI Taxonomy" id="34765"/>
    <lineage>
        <taxon>Eukaryota</taxon>
        <taxon>Metazoa</taxon>
        <taxon>Chordata</taxon>
        <taxon>Tunicata</taxon>
        <taxon>Appendicularia</taxon>
        <taxon>Copelata</taxon>
        <taxon>Oikopleuridae</taxon>
        <taxon>Oikopleura</taxon>
    </lineage>
</organism>
<sequence length="263" mass="29683">MSINSHYVKTRQLLMHKNIFFEPCFQFLATPYDGVLGLGRVGLSANGITPVFERLLSSAAVSEPLIGISFDRNPLLVSSSGELTWGGINSDKFVGKFPEDFQNFQSTSDDFWTLNLSKISSSDSAFEISCPESGCLGRVSTGSAFITGPREQVRQINEHFGAVESIDGYWFLFCDLVDQLPSIKIFIDNLPFTLDHQDFVINAKYDNRDYCVSAFREERNTNPKIDRPLHEANQWNLGTSFLAKYYTVLDYETNSVFFGQKNK</sequence>
<gene>
    <name evidence="4" type="ORF">GSOID_T00011197001</name>
</gene>
<dbReference type="AlphaFoldDB" id="E4XI44"/>
<dbReference type="EMBL" id="FN653053">
    <property type="protein sequence ID" value="CBY10260.1"/>
    <property type="molecule type" value="Genomic_DNA"/>
</dbReference>
<dbReference type="Pfam" id="PF00026">
    <property type="entry name" value="Asp"/>
    <property type="match status" value="1"/>
</dbReference>
<evidence type="ECO:0000256" key="2">
    <source>
        <dbReference type="PIRSR" id="PIRSR601461-2"/>
    </source>
</evidence>
<dbReference type="Proteomes" id="UP000001307">
    <property type="component" value="Unassembled WGS sequence"/>
</dbReference>
<dbReference type="InParanoid" id="E4XI44"/>
<comment type="similarity">
    <text evidence="1">Belongs to the peptidase A1 family.</text>
</comment>
<dbReference type="SUPFAM" id="SSF50630">
    <property type="entry name" value="Acid proteases"/>
    <property type="match status" value="1"/>
</dbReference>
<dbReference type="GO" id="GO:0006508">
    <property type="term" value="P:proteolysis"/>
    <property type="evidence" value="ECO:0007669"/>
    <property type="project" value="InterPro"/>
</dbReference>
<protein>
    <recommendedName>
        <fullName evidence="3">Peptidase A1 domain-containing protein</fullName>
    </recommendedName>
</protein>
<dbReference type="PANTHER" id="PTHR47966">
    <property type="entry name" value="BETA-SITE APP-CLEAVING ENZYME, ISOFORM A-RELATED"/>
    <property type="match status" value="1"/>
</dbReference>
<evidence type="ECO:0000259" key="3">
    <source>
        <dbReference type="PROSITE" id="PS51767"/>
    </source>
</evidence>
<dbReference type="GO" id="GO:0004190">
    <property type="term" value="F:aspartic-type endopeptidase activity"/>
    <property type="evidence" value="ECO:0007669"/>
    <property type="project" value="InterPro"/>
</dbReference>
<dbReference type="InterPro" id="IPR001461">
    <property type="entry name" value="Aspartic_peptidase_A1"/>
</dbReference>
<name>E4XI44_OIKDI</name>
<proteinExistence type="inferred from homology"/>
<reference evidence="4" key="1">
    <citation type="journal article" date="2010" name="Science">
        <title>Plasticity of animal genome architecture unmasked by rapid evolution of a pelagic tunicate.</title>
        <authorList>
            <person name="Denoeud F."/>
            <person name="Henriet S."/>
            <person name="Mungpakdee S."/>
            <person name="Aury J.M."/>
            <person name="Da Silva C."/>
            <person name="Brinkmann H."/>
            <person name="Mikhaleva J."/>
            <person name="Olsen L.C."/>
            <person name="Jubin C."/>
            <person name="Canestro C."/>
            <person name="Bouquet J.M."/>
            <person name="Danks G."/>
            <person name="Poulain J."/>
            <person name="Campsteijn C."/>
            <person name="Adamski M."/>
            <person name="Cross I."/>
            <person name="Yadetie F."/>
            <person name="Muffato M."/>
            <person name="Louis A."/>
            <person name="Butcher S."/>
            <person name="Tsagkogeorga G."/>
            <person name="Konrad A."/>
            <person name="Singh S."/>
            <person name="Jensen M.F."/>
            <person name="Cong E.H."/>
            <person name="Eikeseth-Otteraa H."/>
            <person name="Noel B."/>
            <person name="Anthouard V."/>
            <person name="Porcel B.M."/>
            <person name="Kachouri-Lafond R."/>
            <person name="Nishino A."/>
            <person name="Ugolini M."/>
            <person name="Chourrout P."/>
            <person name="Nishida H."/>
            <person name="Aasland R."/>
            <person name="Huzurbazar S."/>
            <person name="Westhof E."/>
            <person name="Delsuc F."/>
            <person name="Lehrach H."/>
            <person name="Reinhardt R."/>
            <person name="Weissenbach J."/>
            <person name="Roy S.W."/>
            <person name="Artiguenave F."/>
            <person name="Postlethwait J.H."/>
            <person name="Manak J.R."/>
            <person name="Thompson E.M."/>
            <person name="Jaillon O."/>
            <person name="Du Pasquier L."/>
            <person name="Boudinot P."/>
            <person name="Liberles D.A."/>
            <person name="Volff J.N."/>
            <person name="Philippe H."/>
            <person name="Lenhard B."/>
            <person name="Roest Crollius H."/>
            <person name="Wincker P."/>
            <person name="Chourrout D."/>
        </authorList>
    </citation>
    <scope>NUCLEOTIDE SEQUENCE [LARGE SCALE GENOMIC DNA]</scope>
</reference>
<evidence type="ECO:0000313" key="5">
    <source>
        <dbReference type="Proteomes" id="UP000001307"/>
    </source>
</evidence>
<dbReference type="PRINTS" id="PR00792">
    <property type="entry name" value="PEPSIN"/>
</dbReference>
<accession>E4XI44</accession>
<evidence type="ECO:0000313" key="4">
    <source>
        <dbReference type="EMBL" id="CBY10260.1"/>
    </source>
</evidence>
<dbReference type="InterPro" id="IPR021109">
    <property type="entry name" value="Peptidase_aspartic_dom_sf"/>
</dbReference>
<keyword evidence="2" id="KW-1015">Disulfide bond</keyword>
<feature type="domain" description="Peptidase A1" evidence="3">
    <location>
        <begin position="1"/>
        <end position="259"/>
    </location>
</feature>
<dbReference type="InterPro" id="IPR033121">
    <property type="entry name" value="PEPTIDASE_A1"/>
</dbReference>
<dbReference type="PROSITE" id="PS51767">
    <property type="entry name" value="PEPTIDASE_A1"/>
    <property type="match status" value="1"/>
</dbReference>
<evidence type="ECO:0000256" key="1">
    <source>
        <dbReference type="ARBA" id="ARBA00007447"/>
    </source>
</evidence>